<dbReference type="KEGG" id="pbar:105424353"/>
<dbReference type="OrthoDB" id="7553488at2759"/>
<name>A0A6I9WM31_9HYME</name>
<accession>A0A6I9WM31</accession>
<protein>
    <submittedName>
        <fullName evidence="3">Uncharacterized protein LOC105424353</fullName>
    </submittedName>
</protein>
<gene>
    <name evidence="3" type="primary">LOC105424353</name>
</gene>
<sequence>MAKDTRNDDVHSLPPNIDWNALRNDPDSIAQNEKILQLFLQLAMRTANRLTRLKKEIEKKDSCNKHNDNLSSSTSEVFITQLPFQENLDRLDENQEIQNHLSSDLSGDSEIKDNQTLLENSDQNQTASDQQLQESFDSSTQNINRDGDIASTLDSKTSNLIQESVEDVQDTLSNVTGHSNETINFDTLQTPSLDLSTTNNSLNANESGADVRDLKPVEDGISQRLFNPIELGKNIADTSVINDLTKTVNEFFPELEKLQKSPLGINQSTGLIQSVPKIISDVQKNVNQLHNISQLHNALSGTIDGISSKILDPSIIKNFESILSPQIMNNFPVVNQILSSTRNFAELMFKILPMAIKTTNNLLNQIVSESQNIHEMFNITEENNQEIKTSNLPTNVDNSTIDDSNNVPALLNDRKDSSIPLFRSFPDFNQHENNKSETDLSFTQTDENANRFIDKKLLIKSNETDHHAGQIDEEIRDEEFKKINETETDDRDKQLNTFSENLSNKNGENELKEIATSPNQLESALIPITEVKSSNDTQDLQNSENVNDTVKSNVNETRRPQEDLLSNSERNQISHIINNLSELSDYRTVIDNLKKENLHEQLSEAKLQEIDVRLINALWPIIEKRMSGNASYVTDYYNEQKNKNFPSNISSDSRQTIDDQGSNHILHSDELFSQEEELDKITRRALTRDAPTINILDEEIMTRDIVADMMVSLKMFLSKEIKSESDETDTPNRRSLHRPIATNDDYVTIRIKIRKKDIVDALH</sequence>
<evidence type="ECO:0000313" key="2">
    <source>
        <dbReference type="Proteomes" id="UP000504615"/>
    </source>
</evidence>
<proteinExistence type="predicted"/>
<dbReference type="RefSeq" id="XP_011632846.1">
    <property type="nucleotide sequence ID" value="XM_011634544.1"/>
</dbReference>
<dbReference type="AlphaFoldDB" id="A0A6I9WM31"/>
<evidence type="ECO:0000313" key="3">
    <source>
        <dbReference type="RefSeq" id="XP_011632846.1"/>
    </source>
</evidence>
<keyword evidence="2" id="KW-1185">Reference proteome</keyword>
<feature type="region of interest" description="Disordered" evidence="1">
    <location>
        <begin position="121"/>
        <end position="148"/>
    </location>
</feature>
<feature type="compositionally biased region" description="Polar residues" evidence="1">
    <location>
        <begin position="121"/>
        <end position="144"/>
    </location>
</feature>
<organism evidence="2 3">
    <name type="scientific">Pogonomyrmex barbatus</name>
    <name type="common">red harvester ant</name>
    <dbReference type="NCBI Taxonomy" id="144034"/>
    <lineage>
        <taxon>Eukaryota</taxon>
        <taxon>Metazoa</taxon>
        <taxon>Ecdysozoa</taxon>
        <taxon>Arthropoda</taxon>
        <taxon>Hexapoda</taxon>
        <taxon>Insecta</taxon>
        <taxon>Pterygota</taxon>
        <taxon>Neoptera</taxon>
        <taxon>Endopterygota</taxon>
        <taxon>Hymenoptera</taxon>
        <taxon>Apocrita</taxon>
        <taxon>Aculeata</taxon>
        <taxon>Formicoidea</taxon>
        <taxon>Formicidae</taxon>
        <taxon>Myrmicinae</taxon>
        <taxon>Pogonomyrmex</taxon>
    </lineage>
</organism>
<reference evidence="3" key="1">
    <citation type="submission" date="2025-08" db="UniProtKB">
        <authorList>
            <consortium name="RefSeq"/>
        </authorList>
    </citation>
    <scope>IDENTIFICATION</scope>
</reference>
<evidence type="ECO:0000256" key="1">
    <source>
        <dbReference type="SAM" id="MobiDB-lite"/>
    </source>
</evidence>
<dbReference type="GeneID" id="105424353"/>
<dbReference type="Proteomes" id="UP000504615">
    <property type="component" value="Unplaced"/>
</dbReference>